<proteinExistence type="predicted"/>
<sequence>EFLPLSNSNEIHNPVVHIHQIKVKHSPAHKEIRVHLLQHLIVRWTMEVHMCLVEGLQDIKALQTKLTGYDGELT</sequence>
<feature type="non-terminal residue" evidence="1">
    <location>
        <position position="1"/>
    </location>
</feature>
<name>A0A0B6YA15_9EUPU</name>
<reference evidence="1" key="1">
    <citation type="submission" date="2014-12" db="EMBL/GenBank/DDBJ databases">
        <title>Insight into the proteome of Arion vulgaris.</title>
        <authorList>
            <person name="Aradska J."/>
            <person name="Bulat T."/>
            <person name="Smidak R."/>
            <person name="Sarate P."/>
            <person name="Gangsoo J."/>
            <person name="Sialana F."/>
            <person name="Bilban M."/>
            <person name="Lubec G."/>
        </authorList>
    </citation>
    <scope>NUCLEOTIDE SEQUENCE</scope>
    <source>
        <tissue evidence="1">Skin</tissue>
    </source>
</reference>
<organism evidence="1">
    <name type="scientific">Arion vulgaris</name>
    <dbReference type="NCBI Taxonomy" id="1028688"/>
    <lineage>
        <taxon>Eukaryota</taxon>
        <taxon>Metazoa</taxon>
        <taxon>Spiralia</taxon>
        <taxon>Lophotrochozoa</taxon>
        <taxon>Mollusca</taxon>
        <taxon>Gastropoda</taxon>
        <taxon>Heterobranchia</taxon>
        <taxon>Euthyneura</taxon>
        <taxon>Panpulmonata</taxon>
        <taxon>Eupulmonata</taxon>
        <taxon>Stylommatophora</taxon>
        <taxon>Helicina</taxon>
        <taxon>Arionoidea</taxon>
        <taxon>Arionidae</taxon>
        <taxon>Arion</taxon>
    </lineage>
</organism>
<accession>A0A0B6YA15</accession>
<gene>
    <name evidence="1" type="primary">ORF18778</name>
</gene>
<feature type="non-terminal residue" evidence="1">
    <location>
        <position position="74"/>
    </location>
</feature>
<protein>
    <submittedName>
        <fullName evidence="1">Uncharacterized protein</fullName>
    </submittedName>
</protein>
<evidence type="ECO:0000313" key="1">
    <source>
        <dbReference type="EMBL" id="CEK53014.1"/>
    </source>
</evidence>
<dbReference type="EMBL" id="HACG01006149">
    <property type="protein sequence ID" value="CEK53014.1"/>
    <property type="molecule type" value="Transcribed_RNA"/>
</dbReference>
<dbReference type="AlphaFoldDB" id="A0A0B6YA15"/>